<organism evidence="3 4">
    <name type="scientific">Propioniciclava tarda</name>
    <dbReference type="NCBI Taxonomy" id="433330"/>
    <lineage>
        <taxon>Bacteria</taxon>
        <taxon>Bacillati</taxon>
        <taxon>Actinomycetota</taxon>
        <taxon>Actinomycetes</taxon>
        <taxon>Propionibacteriales</taxon>
        <taxon>Propionibacteriaceae</taxon>
        <taxon>Propioniciclava</taxon>
    </lineage>
</organism>
<gene>
    <name evidence="3" type="ORF">ET996_07885</name>
</gene>
<feature type="domain" description="Pyruvate/ketoisovalerate oxidoreductase catalytic" evidence="2">
    <location>
        <begin position="14"/>
        <end position="185"/>
    </location>
</feature>
<dbReference type="InterPro" id="IPR019752">
    <property type="entry name" value="Pyrv/ketoisovalerate_OxRed_cat"/>
</dbReference>
<evidence type="ECO:0000313" key="3">
    <source>
        <dbReference type="EMBL" id="TBT94926.1"/>
    </source>
</evidence>
<dbReference type="AlphaFoldDB" id="A0A4Q9KKB9"/>
<evidence type="ECO:0000256" key="1">
    <source>
        <dbReference type="ARBA" id="ARBA00023002"/>
    </source>
</evidence>
<reference evidence="3 4" key="1">
    <citation type="submission" date="2019-01" db="EMBL/GenBank/DDBJ databases">
        <title>Lactibacter flavus gen. nov., sp. nov., a novel bacterium of the family Propionibacteriaceae isolated from raw milk and dairy products.</title>
        <authorList>
            <person name="Huptas C."/>
            <person name="Wenning M."/>
            <person name="Breitenwieser F."/>
            <person name="Doll E."/>
            <person name="Von Neubeck M."/>
            <person name="Busse H.-J."/>
            <person name="Scherer S."/>
        </authorList>
    </citation>
    <scope>NUCLEOTIDE SEQUENCE [LARGE SCALE GENOMIC DNA]</scope>
    <source>
        <strain evidence="3 4">DSM 22130</strain>
    </source>
</reference>
<evidence type="ECO:0000313" key="4">
    <source>
        <dbReference type="Proteomes" id="UP000291933"/>
    </source>
</evidence>
<keyword evidence="4" id="KW-1185">Reference proteome</keyword>
<dbReference type="InterPro" id="IPR052198">
    <property type="entry name" value="IorB_Oxidoreductase"/>
</dbReference>
<dbReference type="GO" id="GO:0016903">
    <property type="term" value="F:oxidoreductase activity, acting on the aldehyde or oxo group of donors"/>
    <property type="evidence" value="ECO:0007669"/>
    <property type="project" value="InterPro"/>
</dbReference>
<comment type="caution">
    <text evidence="3">The sequence shown here is derived from an EMBL/GenBank/DDBJ whole genome shotgun (WGS) entry which is preliminary data.</text>
</comment>
<dbReference type="Proteomes" id="UP000291933">
    <property type="component" value="Unassembled WGS sequence"/>
</dbReference>
<protein>
    <submittedName>
        <fullName evidence="3">Indolepyruvate oxidoreductase subunit beta</fullName>
    </submittedName>
</protein>
<keyword evidence="3" id="KW-0670">Pyruvate</keyword>
<dbReference type="SUPFAM" id="SSF53323">
    <property type="entry name" value="Pyruvate-ferredoxin oxidoreductase, PFOR, domain III"/>
    <property type="match status" value="1"/>
</dbReference>
<dbReference type="PANTHER" id="PTHR43854:SF1">
    <property type="entry name" value="INDOLEPYRUVATE OXIDOREDUCTASE SUBUNIT IORB"/>
    <property type="match status" value="1"/>
</dbReference>
<dbReference type="EMBL" id="SDMR01000008">
    <property type="protein sequence ID" value="TBT94926.1"/>
    <property type="molecule type" value="Genomic_DNA"/>
</dbReference>
<sequence>MAENVTNVLMVGVGGQGIILASDILAEAAMLAGLDVKKSEVHGMSQRGGPVFSHVRFGPEVHSPVIGRGEADVIYALERMELLRWAPWARPGATAIYADTDMLPTGIAAYPADIDDEIASRFGRVVRFDMRELRSQINPKAKNTVLLGAVSMLTDLPLDAYAQAITELVPPGTAEANLKGFEVGRRVAASALGVRLESETS</sequence>
<dbReference type="Pfam" id="PF01558">
    <property type="entry name" value="POR"/>
    <property type="match status" value="1"/>
</dbReference>
<keyword evidence="1" id="KW-0560">Oxidoreductase</keyword>
<dbReference type="RefSeq" id="WP_131172015.1">
    <property type="nucleotide sequence ID" value="NZ_FXTL01000007.1"/>
</dbReference>
<dbReference type="PANTHER" id="PTHR43854">
    <property type="entry name" value="INDOLEPYRUVATE OXIDOREDUCTASE SUBUNIT IORB"/>
    <property type="match status" value="1"/>
</dbReference>
<accession>A0A4Q9KKB9</accession>
<evidence type="ECO:0000259" key="2">
    <source>
        <dbReference type="Pfam" id="PF01558"/>
    </source>
</evidence>
<dbReference type="Gene3D" id="3.40.920.10">
    <property type="entry name" value="Pyruvate-ferredoxin oxidoreductase, PFOR, domain III"/>
    <property type="match status" value="1"/>
</dbReference>
<dbReference type="InterPro" id="IPR002869">
    <property type="entry name" value="Pyrv_flavodox_OxRed_cen"/>
</dbReference>
<name>A0A4Q9KKB9_PROTD</name>
<dbReference type="OrthoDB" id="9800445at2"/>
<proteinExistence type="predicted"/>